<protein>
    <submittedName>
        <fullName evidence="1">Uncharacterized protein</fullName>
    </submittedName>
</protein>
<sequence length="224" mass="26087">MAQRQDPVFAKSVAAQVDYSDYVSTNAASQGNLNQATDAPDEYQLNPLDDLENVNDFDTWLDDVYRVLRQKGLWRFIDSSIPRPPRDSPLADRWVKISRDVQIWMYQSVAKDINRMVTSRNFRIEFADEYIENLKNVLNVTGYNAMNKDCVTWWSLRRSQYTSAVDYVNSFRDTVTKISKRVEINPILLRQVLLHEIRDDNPTMVASKHSSFDEKYAKATDFNI</sequence>
<keyword evidence="2" id="KW-1185">Reference proteome</keyword>
<dbReference type="Proteomes" id="UP000186955">
    <property type="component" value="Unassembled WGS sequence"/>
</dbReference>
<organism evidence="1 2">
    <name type="scientific">Penicillium subrubescens</name>
    <dbReference type="NCBI Taxonomy" id="1316194"/>
    <lineage>
        <taxon>Eukaryota</taxon>
        <taxon>Fungi</taxon>
        <taxon>Dikarya</taxon>
        <taxon>Ascomycota</taxon>
        <taxon>Pezizomycotina</taxon>
        <taxon>Eurotiomycetes</taxon>
        <taxon>Eurotiomycetidae</taxon>
        <taxon>Eurotiales</taxon>
        <taxon>Aspergillaceae</taxon>
        <taxon>Penicillium</taxon>
    </lineage>
</organism>
<comment type="caution">
    <text evidence="1">The sequence shown here is derived from an EMBL/GenBank/DDBJ whole genome shotgun (WGS) entry which is preliminary data.</text>
</comment>
<gene>
    <name evidence="1" type="ORF">PENSUB_2228</name>
</gene>
<dbReference type="EMBL" id="MNBE01000238">
    <property type="protein sequence ID" value="OKP12197.1"/>
    <property type="molecule type" value="Genomic_DNA"/>
</dbReference>
<dbReference type="STRING" id="1316194.A0A1Q5UI84"/>
<accession>A0A1Q5UI84</accession>
<evidence type="ECO:0000313" key="1">
    <source>
        <dbReference type="EMBL" id="OKP12197.1"/>
    </source>
</evidence>
<name>A0A1Q5UI84_9EURO</name>
<reference evidence="1 2" key="1">
    <citation type="submission" date="2016-10" db="EMBL/GenBank/DDBJ databases">
        <title>Genome sequence of the ascomycete fungus Penicillium subrubescens.</title>
        <authorList>
            <person name="De Vries R.P."/>
            <person name="Peng M."/>
            <person name="Dilokpimol A."/>
            <person name="Hilden K."/>
            <person name="Makela M.R."/>
            <person name="Grigoriev I."/>
            <person name="Riley R."/>
            <person name="Granchi Z."/>
        </authorList>
    </citation>
    <scope>NUCLEOTIDE SEQUENCE [LARGE SCALE GENOMIC DNA]</scope>
    <source>
        <strain evidence="1 2">CBS 132785</strain>
    </source>
</reference>
<evidence type="ECO:0000313" key="2">
    <source>
        <dbReference type="Proteomes" id="UP000186955"/>
    </source>
</evidence>
<proteinExistence type="predicted"/>
<feature type="non-terminal residue" evidence="1">
    <location>
        <position position="224"/>
    </location>
</feature>
<dbReference type="AlphaFoldDB" id="A0A1Q5UI84"/>